<dbReference type="PANTHER" id="PTHR38123:SF6">
    <property type="entry name" value="CELL WALL SERINE-THREONINE-RICH GALACTOMANNOPROTEIN MP1 (AFU_ORTHOLOGUE AFUA_4G03240)"/>
    <property type="match status" value="1"/>
</dbReference>
<organism evidence="3 4">
    <name type="scientific">Conoideocrella luteorostrata</name>
    <dbReference type="NCBI Taxonomy" id="1105319"/>
    <lineage>
        <taxon>Eukaryota</taxon>
        <taxon>Fungi</taxon>
        <taxon>Dikarya</taxon>
        <taxon>Ascomycota</taxon>
        <taxon>Pezizomycotina</taxon>
        <taxon>Sordariomycetes</taxon>
        <taxon>Hypocreomycetidae</taxon>
        <taxon>Hypocreales</taxon>
        <taxon>Clavicipitaceae</taxon>
        <taxon>Conoideocrella</taxon>
    </lineage>
</organism>
<dbReference type="AlphaFoldDB" id="A0AAJ0CMZ0"/>
<dbReference type="InterPro" id="IPR021054">
    <property type="entry name" value="Cell_wall_mannoprotein_1"/>
</dbReference>
<evidence type="ECO:0008006" key="5">
    <source>
        <dbReference type="Google" id="ProtNLM"/>
    </source>
</evidence>
<feature type="signal peptide" evidence="2">
    <location>
        <begin position="1"/>
        <end position="15"/>
    </location>
</feature>
<keyword evidence="2" id="KW-0732">Signal</keyword>
<proteinExistence type="predicted"/>
<reference evidence="3" key="1">
    <citation type="submission" date="2023-06" db="EMBL/GenBank/DDBJ databases">
        <title>Conoideocrella luteorostrata (Hypocreales: Clavicipitaceae), a potential biocontrol fungus for elongate hemlock scale in United States Christmas tree production areas.</title>
        <authorList>
            <person name="Barrett H."/>
            <person name="Lovett B."/>
            <person name="Macias A.M."/>
            <person name="Stajich J.E."/>
            <person name="Kasson M.T."/>
        </authorList>
    </citation>
    <scope>NUCLEOTIDE SEQUENCE</scope>
    <source>
        <strain evidence="3">ARSEF 14590</strain>
    </source>
</reference>
<feature type="chain" id="PRO_5042507913" description="Cell wall protein" evidence="2">
    <location>
        <begin position="16"/>
        <end position="254"/>
    </location>
</feature>
<name>A0AAJ0CMZ0_9HYPO</name>
<evidence type="ECO:0000313" key="4">
    <source>
        <dbReference type="Proteomes" id="UP001251528"/>
    </source>
</evidence>
<feature type="compositionally biased region" description="Low complexity" evidence="1">
    <location>
        <begin position="184"/>
        <end position="225"/>
    </location>
</feature>
<comment type="caution">
    <text evidence="3">The sequence shown here is derived from an EMBL/GenBank/DDBJ whole genome shotgun (WGS) entry which is preliminary data.</text>
</comment>
<evidence type="ECO:0000256" key="2">
    <source>
        <dbReference type="SAM" id="SignalP"/>
    </source>
</evidence>
<dbReference type="Proteomes" id="UP001251528">
    <property type="component" value="Unassembled WGS sequence"/>
</dbReference>
<evidence type="ECO:0000256" key="1">
    <source>
        <dbReference type="SAM" id="MobiDB-lite"/>
    </source>
</evidence>
<keyword evidence="4" id="KW-1185">Reference proteome</keyword>
<evidence type="ECO:0000313" key="3">
    <source>
        <dbReference type="EMBL" id="KAK2596138.1"/>
    </source>
</evidence>
<dbReference type="EMBL" id="JASWJB010000119">
    <property type="protein sequence ID" value="KAK2596138.1"/>
    <property type="molecule type" value="Genomic_DNA"/>
</dbReference>
<dbReference type="Pfam" id="PF12296">
    <property type="entry name" value="HsbA"/>
    <property type="match status" value="1"/>
</dbReference>
<protein>
    <recommendedName>
        <fullName evidence="5">Cell wall protein</fullName>
    </recommendedName>
</protein>
<dbReference type="GO" id="GO:0005576">
    <property type="term" value="C:extracellular region"/>
    <property type="evidence" value="ECO:0007669"/>
    <property type="project" value="TreeGrafter"/>
</dbReference>
<dbReference type="PANTHER" id="PTHR38123">
    <property type="entry name" value="CELL WALL SERINE-THREONINE-RICH GALACTOMANNOPROTEIN MP1 (AFU_ORTHOLOGUE AFUA_4G03240)"/>
    <property type="match status" value="1"/>
</dbReference>
<sequence length="254" mass="25858">MKFLALVAFSATALAGPIYERDLTLVKEVMTGIGKDVVSLDNAFKAFNGDPSDLLKTSNTLIKDLKDGKAKVDPSPALNLFDALGLLGPVGDLKSKGDALVKDLGAAKTKIQQSGLCEITFSQASQINTLSNDLINSVVSKVPAFVQGIAKATTAGLVKDLKDAQDMFSPANCKNAGTPPPSSSAPAGTPTAPPVTTTKAGTTPPVTTPPVTTTAPATTSKAGPTDVCPGETVTVTVTDSSECTATKPPCPTVT</sequence>
<accession>A0AAJ0CMZ0</accession>
<gene>
    <name evidence="3" type="ORF">QQS21_006415</name>
</gene>
<dbReference type="Gene3D" id="1.20.1280.140">
    <property type="match status" value="1"/>
</dbReference>
<feature type="region of interest" description="Disordered" evidence="1">
    <location>
        <begin position="169"/>
        <end position="230"/>
    </location>
</feature>